<gene>
    <name evidence="3" type="ORF">SADUNF_Sadunf16G0028200</name>
</gene>
<dbReference type="InterPro" id="IPR029058">
    <property type="entry name" value="AB_hydrolase_fold"/>
</dbReference>
<comment type="caution">
    <text evidence="3">The sequence shown here is derived from an EMBL/GenBank/DDBJ whole genome shotgun (WGS) entry which is preliminary data.</text>
</comment>
<dbReference type="PANTHER" id="PTHR23024">
    <property type="entry name" value="ARYLACETAMIDE DEACETYLASE"/>
    <property type="match status" value="1"/>
</dbReference>
<dbReference type="InterPro" id="IPR050466">
    <property type="entry name" value="Carboxylest/Gibb_receptor"/>
</dbReference>
<name>A0A835JA21_9ROSI</name>
<organism evidence="3 4">
    <name type="scientific">Salix dunnii</name>
    <dbReference type="NCBI Taxonomy" id="1413687"/>
    <lineage>
        <taxon>Eukaryota</taxon>
        <taxon>Viridiplantae</taxon>
        <taxon>Streptophyta</taxon>
        <taxon>Embryophyta</taxon>
        <taxon>Tracheophyta</taxon>
        <taxon>Spermatophyta</taxon>
        <taxon>Magnoliopsida</taxon>
        <taxon>eudicotyledons</taxon>
        <taxon>Gunneridae</taxon>
        <taxon>Pentapetalae</taxon>
        <taxon>rosids</taxon>
        <taxon>fabids</taxon>
        <taxon>Malpighiales</taxon>
        <taxon>Salicaceae</taxon>
        <taxon>Saliceae</taxon>
        <taxon>Salix</taxon>
    </lineage>
</organism>
<dbReference type="Proteomes" id="UP000657918">
    <property type="component" value="Chromosome 16"/>
</dbReference>
<comment type="similarity">
    <text evidence="1">Belongs to the 'GDXG' lipolytic enzyme family.</text>
</comment>
<sequence length="341" mass="38221">MASKKKIVDEVPGWIRVFEDGTVDRTWTGTPEMEPLLKPVSPHEEFKNGVAVRDQIIDPKTGLAVRIYVPEMKNNVQTKAKIPLILHLHGGGYCICQPDWSLYYHFNTRLVSSVQAVLVSVYFRLAPEHRLPVAVEDSYTALLWLRANARGELSDKWLTSYADFNRVFLVGDSSGGNLVHQVAARAGFDDIEPLKLRGGIAIQPGFISDKPSKSYLEIPENPLSTREMMKKFMSLAVPIGSTGEDPIVWPVGPQAPPLTTLKLPPMLVLVAEMDLLRDYQLEYCEEMKKAGKEVEVSMNDGMSHSFQFNKLAIETDPEMAAQANKMIEVIVSFINRNWSGY</sequence>
<protein>
    <recommendedName>
        <fullName evidence="2">Alpha/beta hydrolase fold-3 domain-containing protein</fullName>
    </recommendedName>
</protein>
<dbReference type="GO" id="GO:0016787">
    <property type="term" value="F:hydrolase activity"/>
    <property type="evidence" value="ECO:0007669"/>
    <property type="project" value="InterPro"/>
</dbReference>
<dbReference type="Gene3D" id="3.40.50.1820">
    <property type="entry name" value="alpha/beta hydrolase"/>
    <property type="match status" value="1"/>
</dbReference>
<evidence type="ECO:0000259" key="2">
    <source>
        <dbReference type="Pfam" id="PF07859"/>
    </source>
</evidence>
<keyword evidence="4" id="KW-1185">Reference proteome</keyword>
<dbReference type="SUPFAM" id="SSF53474">
    <property type="entry name" value="alpha/beta-Hydrolases"/>
    <property type="match status" value="1"/>
</dbReference>
<evidence type="ECO:0000313" key="3">
    <source>
        <dbReference type="EMBL" id="KAF9664529.1"/>
    </source>
</evidence>
<evidence type="ECO:0000313" key="4">
    <source>
        <dbReference type="Proteomes" id="UP000657918"/>
    </source>
</evidence>
<feature type="domain" description="Alpha/beta hydrolase fold-3" evidence="2">
    <location>
        <begin position="85"/>
        <end position="307"/>
    </location>
</feature>
<dbReference type="InterPro" id="IPR013094">
    <property type="entry name" value="AB_hydrolase_3"/>
</dbReference>
<dbReference type="EMBL" id="JADGMS010000016">
    <property type="protein sequence ID" value="KAF9664529.1"/>
    <property type="molecule type" value="Genomic_DNA"/>
</dbReference>
<reference evidence="3 4" key="1">
    <citation type="submission" date="2020-10" db="EMBL/GenBank/DDBJ databases">
        <title>Plant Genome Project.</title>
        <authorList>
            <person name="Zhang R.-G."/>
        </authorList>
    </citation>
    <scope>NUCLEOTIDE SEQUENCE [LARGE SCALE GENOMIC DNA]</scope>
    <source>
        <strain evidence="3">FAFU-HL-1</strain>
        <tissue evidence="3">Leaf</tissue>
    </source>
</reference>
<dbReference type="Pfam" id="PF07859">
    <property type="entry name" value="Abhydrolase_3"/>
    <property type="match status" value="1"/>
</dbReference>
<proteinExistence type="inferred from homology"/>
<dbReference type="AlphaFoldDB" id="A0A835JA21"/>
<accession>A0A835JA21</accession>
<dbReference type="OrthoDB" id="408631at2759"/>
<evidence type="ECO:0000256" key="1">
    <source>
        <dbReference type="ARBA" id="ARBA00010515"/>
    </source>
</evidence>
<dbReference type="PANTHER" id="PTHR23024:SF139">
    <property type="entry name" value="CARBOXYLESTERASE 15-RELATED"/>
    <property type="match status" value="1"/>
</dbReference>